<keyword evidence="1" id="KW-0472">Membrane</keyword>
<dbReference type="AlphaFoldDB" id="W2C6X7"/>
<keyword evidence="1" id="KW-1133">Transmembrane helix</keyword>
<evidence type="ECO:0000256" key="1">
    <source>
        <dbReference type="SAM" id="Phobius"/>
    </source>
</evidence>
<keyword evidence="1" id="KW-0812">Transmembrane</keyword>
<comment type="caution">
    <text evidence="2">The sequence shown here is derived from an EMBL/GenBank/DDBJ whole genome shotgun (WGS) entry which is preliminary data.</text>
</comment>
<dbReference type="Proteomes" id="UP000018837">
    <property type="component" value="Unassembled WGS sequence"/>
</dbReference>
<protein>
    <submittedName>
        <fullName evidence="2">Uncharacterized protein</fullName>
    </submittedName>
</protein>
<accession>W2C6X7</accession>
<proteinExistence type="predicted"/>
<sequence>MKGGNKKARSTAPEGVTADLAHCIQNSSVAMPEDGRRGALYRFEVFLTDTTEGANPIVGDLFKRRSRVDSAVRIAYLGIINVVAYGTSVLSHFLLDF</sequence>
<name>W2C6X7_9BACT</name>
<evidence type="ECO:0000313" key="2">
    <source>
        <dbReference type="EMBL" id="ETK02191.1"/>
    </source>
</evidence>
<dbReference type="EMBL" id="AYUF01000390">
    <property type="protein sequence ID" value="ETK02191.1"/>
    <property type="molecule type" value="Genomic_DNA"/>
</dbReference>
<feature type="transmembrane region" description="Helical" evidence="1">
    <location>
        <begin position="74"/>
        <end position="95"/>
    </location>
</feature>
<evidence type="ECO:0000313" key="3">
    <source>
        <dbReference type="Proteomes" id="UP000018837"/>
    </source>
</evidence>
<reference evidence="2 3" key="1">
    <citation type="submission" date="2013-11" db="EMBL/GenBank/DDBJ databases">
        <title>Single cell genomics of uncultured Tannerella BU063 (oral taxon 286).</title>
        <authorList>
            <person name="Beall C.J."/>
            <person name="Campbell A.G."/>
            <person name="Griffen A.L."/>
            <person name="Podar M."/>
            <person name="Leys E.J."/>
        </authorList>
    </citation>
    <scope>NUCLEOTIDE SEQUENCE [LARGE SCALE GENOMIC DNA]</scope>
    <source>
        <strain evidence="2">Cell 2</strain>
    </source>
</reference>
<organism evidence="2 3">
    <name type="scientific">Tannerella sp. oral taxon BU063 isolate Cell 2</name>
    <dbReference type="NCBI Taxonomy" id="1411148"/>
    <lineage>
        <taxon>Bacteria</taxon>
        <taxon>Pseudomonadati</taxon>
        <taxon>Bacteroidota</taxon>
        <taxon>Bacteroidia</taxon>
        <taxon>Bacteroidales</taxon>
        <taxon>Tannerellaceae</taxon>
        <taxon>Tannerella</taxon>
    </lineage>
</organism>
<gene>
    <name evidence="2" type="ORF">N425_05580</name>
</gene>